<organism evidence="2 3">
    <name type="scientific">Paraburkholderia steynii</name>
    <dbReference type="NCBI Taxonomy" id="1245441"/>
    <lineage>
        <taxon>Bacteria</taxon>
        <taxon>Pseudomonadati</taxon>
        <taxon>Pseudomonadota</taxon>
        <taxon>Betaproteobacteria</taxon>
        <taxon>Burkholderiales</taxon>
        <taxon>Burkholderiaceae</taxon>
        <taxon>Paraburkholderia</taxon>
    </lineage>
</organism>
<proteinExistence type="predicted"/>
<dbReference type="InterPro" id="IPR056920">
    <property type="entry name" value="PRTase-CE"/>
</dbReference>
<dbReference type="EMBL" id="FNDI01000005">
    <property type="protein sequence ID" value="SDH55945.1"/>
    <property type="molecule type" value="Genomic_DNA"/>
</dbReference>
<dbReference type="RefSeq" id="WP_091778077.1">
    <property type="nucleotide sequence ID" value="NZ_FNDI01000005.1"/>
</dbReference>
<dbReference type="Pfam" id="PF24390">
    <property type="entry name" value="PRTase-CE"/>
    <property type="match status" value="1"/>
</dbReference>
<dbReference type="AlphaFoldDB" id="A0A7Z7B4H7"/>
<name>A0A7Z7B4H7_9BURK</name>
<gene>
    <name evidence="2" type="ORF">SAMN04487926_105295</name>
</gene>
<dbReference type="Proteomes" id="UP000198900">
    <property type="component" value="Unassembled WGS sequence"/>
</dbReference>
<protein>
    <recommendedName>
        <fullName evidence="1">PRTase-CE domain-containing protein</fullName>
    </recommendedName>
</protein>
<evidence type="ECO:0000259" key="1">
    <source>
        <dbReference type="Pfam" id="PF24390"/>
    </source>
</evidence>
<evidence type="ECO:0000313" key="2">
    <source>
        <dbReference type="EMBL" id="SDH55945.1"/>
    </source>
</evidence>
<evidence type="ECO:0000313" key="3">
    <source>
        <dbReference type="Proteomes" id="UP000198900"/>
    </source>
</evidence>
<reference evidence="2" key="1">
    <citation type="submission" date="2016-10" db="EMBL/GenBank/DDBJ databases">
        <authorList>
            <person name="Varghese N."/>
            <person name="Submissions S."/>
        </authorList>
    </citation>
    <scope>NUCLEOTIDE SEQUENCE [LARGE SCALE GENOMIC DNA]</scope>
    <source>
        <strain evidence="2">YR281</strain>
    </source>
</reference>
<keyword evidence="3" id="KW-1185">Reference proteome</keyword>
<comment type="caution">
    <text evidence="2">The sequence shown here is derived from an EMBL/GenBank/DDBJ whole genome shotgun (WGS) entry which is preliminary data.</text>
</comment>
<sequence length="332" mass="37591">MNEQDELLQTVADTIKSYREGEINTPDADHVGRWVSQFTPEHQPPFLQEFAYLMKRTFLTRENIKAGVSSIAREIGEGDLRQANFLRIQRGGQSQVEMLRLFDECLRENLSMTLDDCGRSSDLFVYVDDMICTGQRVVSDLDKWIAEEAPNGAKVLVISLICYSHAKEEVLKRLRKAALRYGKDIDYALMWVSQPQNSPSYAGSKRSEIFSPAFIPDNPIVQRALEFSAPERQLGHTPDMFSSEEGRHILEQELLLAGARIRSLVVDPKPSLRALGYGEFSLGFGATIVTYRNCPNNCPLAFWWGDPLSNRLSLNSWYPLFPRKTYSGSPNG</sequence>
<feature type="domain" description="PRTase-CE" evidence="1">
    <location>
        <begin position="32"/>
        <end position="323"/>
    </location>
</feature>
<accession>A0A7Z7B4H7</accession>